<sequence length="795" mass="86292">MFNKKIIPGLLSALFLSACGGGSGTAPNPTSSSTPTPTPDPAPAVTPYSTVQIEGAVQKGPFVIGSTVTVNQLSADAINTDSTVITNTIDDLGRFNFLLNDSSDLIELSGTGYYRNEITGELSQGTITLRSVIGLSDREEQTAYINLLTHLTSQRIRNLISESELHFEDAKNQAEREFLTTFSEVIPNDSENDFASLSIYDDELSSGSPYLLSMSSILYRYALNQSNANSTNPDAELTQLLNALEADFGEDGVIDDTLLLESLRATIPEIDPSLVSSNLDDWIDGVDGFVKVDINEYLDTDLDGIFNSIDTDDDNDGVKDELDPSPYQQSFIVADQAVEGNEDQSIEVDIETNNPLGIEVRVEVTTSPSNGVVSGNYPTLRYSPNANFEGSDTFSYRLRQGEISSEIVTVKVSVIGENDAPLISGAPGTEILAYNAYSFVPTISDIENDSLEFSVQNLPSWASFNSLTGEVAGTPSNENVGVFPEIIISVTDGESSAQLKAFDLEVVSNPWQVLPNLPTYRRGPEGVEINGKIYVLGGLDQNNKHMSDVDVFDTSNKSWESMTSMQTARWSHTANTVDNQIYAIGGQSTISIGGNSTINSVEVFNLVTQRWTAGASMGTPRDNHSSCVYDGEIYVFGGRNGPTTLTTVEKYNPVDDSWSYRESNSNLGWGSQCVTFGDEIYVFGGASNEKGFEVYDPVSDLWVRSGVLDQPMRYGFSVEAIDQNIYIIGGYIARDTVHVFDTVSSTWSENTAMPIGKQSMGSVMLNGAIYLFGGINGSVDNVPSFEKYDPAFEKK</sequence>
<keyword evidence="2" id="KW-0732">Signal</keyword>
<gene>
    <name evidence="3" type="ORF">QNM18_03035</name>
</gene>
<dbReference type="InterPro" id="IPR015919">
    <property type="entry name" value="Cadherin-like_sf"/>
</dbReference>
<dbReference type="Proteomes" id="UP001231915">
    <property type="component" value="Unassembled WGS sequence"/>
</dbReference>
<feature type="region of interest" description="Disordered" evidence="1">
    <location>
        <begin position="24"/>
        <end position="46"/>
    </location>
</feature>
<dbReference type="InterPro" id="IPR006652">
    <property type="entry name" value="Kelch_1"/>
</dbReference>
<protein>
    <submittedName>
        <fullName evidence="3">Kelch repeat-containing protein</fullName>
    </submittedName>
</protein>
<dbReference type="PANTHER" id="PTHR45632">
    <property type="entry name" value="LD33804P"/>
    <property type="match status" value="1"/>
</dbReference>
<dbReference type="Pfam" id="PF01344">
    <property type="entry name" value="Kelch_1"/>
    <property type="match status" value="2"/>
</dbReference>
<dbReference type="InterPro" id="IPR015915">
    <property type="entry name" value="Kelch-typ_b-propeller"/>
</dbReference>
<feature type="compositionally biased region" description="Low complexity" evidence="1">
    <location>
        <begin position="25"/>
        <end position="35"/>
    </location>
</feature>
<dbReference type="SUPFAM" id="SSF49313">
    <property type="entry name" value="Cadherin-like"/>
    <property type="match status" value="1"/>
</dbReference>
<dbReference type="Pfam" id="PF17963">
    <property type="entry name" value="Big_9"/>
    <property type="match status" value="1"/>
</dbReference>
<proteinExistence type="predicted"/>
<accession>A0ABT7EFH6</accession>
<name>A0ABT7EFH6_9GAMM</name>
<evidence type="ECO:0000256" key="2">
    <source>
        <dbReference type="SAM" id="SignalP"/>
    </source>
</evidence>
<feature type="signal peptide" evidence="2">
    <location>
        <begin position="1"/>
        <end position="20"/>
    </location>
</feature>
<dbReference type="Gene3D" id="2.120.10.80">
    <property type="entry name" value="Kelch-type beta propeller"/>
    <property type="match status" value="2"/>
</dbReference>
<comment type="caution">
    <text evidence="3">The sequence shown here is derived from an EMBL/GenBank/DDBJ whole genome shotgun (WGS) entry which is preliminary data.</text>
</comment>
<keyword evidence="4" id="KW-1185">Reference proteome</keyword>
<dbReference type="PANTHER" id="PTHR45632:SF17">
    <property type="entry name" value="KELCH-LIKE PROTEIN 31"/>
    <property type="match status" value="1"/>
</dbReference>
<dbReference type="SMART" id="SM00612">
    <property type="entry name" value="Kelch"/>
    <property type="match status" value="5"/>
</dbReference>
<organism evidence="3 4">
    <name type="scientific">Pseudoalteromonas obscura</name>
    <dbReference type="NCBI Taxonomy" id="3048491"/>
    <lineage>
        <taxon>Bacteria</taxon>
        <taxon>Pseudomonadati</taxon>
        <taxon>Pseudomonadota</taxon>
        <taxon>Gammaproteobacteria</taxon>
        <taxon>Alteromonadales</taxon>
        <taxon>Pseudoalteromonadaceae</taxon>
        <taxon>Pseudoalteromonas</taxon>
    </lineage>
</organism>
<evidence type="ECO:0000313" key="4">
    <source>
        <dbReference type="Proteomes" id="UP001231915"/>
    </source>
</evidence>
<feature type="chain" id="PRO_5045289822" evidence="2">
    <location>
        <begin position="21"/>
        <end position="795"/>
    </location>
</feature>
<dbReference type="PROSITE" id="PS51257">
    <property type="entry name" value="PROKAR_LIPOPROTEIN"/>
    <property type="match status" value="1"/>
</dbReference>
<reference evidence="3 4" key="1">
    <citation type="submission" date="2023-05" db="EMBL/GenBank/DDBJ databases">
        <title>Pseudoalteromonas ardens sp. nov., Pseudoalteromonas obscura sp. nov., and Pseudoalteromonas umbrosa sp. nov., isolated from the coral Montipora capitata.</title>
        <authorList>
            <person name="Thomas E.M."/>
            <person name="Smith E.M."/>
            <person name="Papke E."/>
            <person name="Shlafstein M.D."/>
            <person name="Oline D.K."/>
            <person name="Videau P."/>
            <person name="Saw J.H."/>
            <person name="Strangman W.K."/>
            <person name="Ushijima B."/>
        </authorList>
    </citation>
    <scope>NUCLEOTIDE SEQUENCE [LARGE SCALE GENOMIC DNA]</scope>
    <source>
        <strain evidence="3 4">P94</strain>
    </source>
</reference>
<evidence type="ECO:0000313" key="3">
    <source>
        <dbReference type="EMBL" id="MDK2594043.1"/>
    </source>
</evidence>
<dbReference type="Pfam" id="PF24681">
    <property type="entry name" value="Kelch_KLHDC2_KLHL20_DRC7"/>
    <property type="match status" value="1"/>
</dbReference>
<dbReference type="Pfam" id="PF05345">
    <property type="entry name" value="He_PIG"/>
    <property type="match status" value="1"/>
</dbReference>
<evidence type="ECO:0000256" key="1">
    <source>
        <dbReference type="SAM" id="MobiDB-lite"/>
    </source>
</evidence>
<dbReference type="SUPFAM" id="SSF117281">
    <property type="entry name" value="Kelch motif"/>
    <property type="match status" value="2"/>
</dbReference>
<dbReference type="RefSeq" id="WP_284136296.1">
    <property type="nucleotide sequence ID" value="NZ_JASJUT010000001.1"/>
</dbReference>
<dbReference type="Gene3D" id="2.60.40.3440">
    <property type="match status" value="1"/>
</dbReference>
<dbReference type="EMBL" id="JASJUT010000001">
    <property type="protein sequence ID" value="MDK2594043.1"/>
    <property type="molecule type" value="Genomic_DNA"/>
</dbReference>